<reference evidence="2 3" key="1">
    <citation type="submission" date="2017-05" db="EMBL/GenBank/DDBJ databases">
        <authorList>
            <person name="Varghese N."/>
            <person name="Submissions S."/>
        </authorList>
    </citation>
    <scope>NUCLEOTIDE SEQUENCE [LARGE SCALE GENOMIC DNA]</scope>
    <source>
        <strain evidence="2 3">DSM 45474</strain>
    </source>
</reference>
<accession>A0A521D4Y1</accession>
<dbReference type="SUPFAM" id="SSF48371">
    <property type="entry name" value="ARM repeat"/>
    <property type="match status" value="1"/>
</dbReference>
<dbReference type="InterPro" id="IPR011989">
    <property type="entry name" value="ARM-like"/>
</dbReference>
<dbReference type="SMART" id="SM00567">
    <property type="entry name" value="EZ_HEAT"/>
    <property type="match status" value="4"/>
</dbReference>
<evidence type="ECO:0000259" key="1">
    <source>
        <dbReference type="SMART" id="SM00932"/>
    </source>
</evidence>
<dbReference type="EMBL" id="FXTI01000005">
    <property type="protein sequence ID" value="SMO66151.1"/>
    <property type="molecule type" value="Genomic_DNA"/>
</dbReference>
<dbReference type="Gene3D" id="1.25.10.10">
    <property type="entry name" value="Leucine-rich Repeat Variant"/>
    <property type="match status" value="1"/>
</dbReference>
<dbReference type="RefSeq" id="WP_142505422.1">
    <property type="nucleotide sequence ID" value="NZ_FXTI01000005.1"/>
</dbReference>
<protein>
    <submittedName>
        <fullName evidence="2">HEAT repeat-containing protein</fullName>
    </submittedName>
</protein>
<organism evidence="2 3">
    <name type="scientific">Melghirimyces algeriensis</name>
    <dbReference type="NCBI Taxonomy" id="910412"/>
    <lineage>
        <taxon>Bacteria</taxon>
        <taxon>Bacillati</taxon>
        <taxon>Bacillota</taxon>
        <taxon>Bacilli</taxon>
        <taxon>Bacillales</taxon>
        <taxon>Thermoactinomycetaceae</taxon>
        <taxon>Melghirimyces</taxon>
    </lineage>
</organism>
<dbReference type="InterPro" id="IPR004155">
    <property type="entry name" value="PBS_lyase_HEAT"/>
</dbReference>
<evidence type="ECO:0000313" key="3">
    <source>
        <dbReference type="Proteomes" id="UP000315636"/>
    </source>
</evidence>
<dbReference type="InterPro" id="IPR036498">
    <property type="entry name" value="Nfu/NifU_N_sf"/>
</dbReference>
<dbReference type="Pfam" id="PF08712">
    <property type="entry name" value="Nfu_N"/>
    <property type="match status" value="1"/>
</dbReference>
<dbReference type="InterPro" id="IPR025989">
    <property type="entry name" value="Virulence_F_dom"/>
</dbReference>
<dbReference type="SUPFAM" id="SSF110836">
    <property type="entry name" value="Hypothetical protein SAV1430"/>
    <property type="match status" value="1"/>
</dbReference>
<keyword evidence="3" id="KW-1185">Reference proteome</keyword>
<dbReference type="InterPro" id="IPR014824">
    <property type="entry name" value="Nfu/NifU_N"/>
</dbReference>
<dbReference type="PANTHER" id="PTHR12697:SF37">
    <property type="entry name" value="CONSERVED VIRULENCE FACTOR C"/>
    <property type="match status" value="1"/>
</dbReference>
<dbReference type="OrthoDB" id="420201at2"/>
<dbReference type="Proteomes" id="UP000315636">
    <property type="component" value="Unassembled WGS sequence"/>
</dbReference>
<proteinExistence type="predicted"/>
<dbReference type="InterPro" id="IPR016024">
    <property type="entry name" value="ARM-type_fold"/>
</dbReference>
<feature type="domain" description="Scaffold protein Nfu/NifU N-terminal" evidence="1">
    <location>
        <begin position="4"/>
        <end position="86"/>
    </location>
</feature>
<gene>
    <name evidence="2" type="ORF">SAMN06264849_10588</name>
</gene>
<dbReference type="SMART" id="SM00932">
    <property type="entry name" value="Nfu_N"/>
    <property type="match status" value="1"/>
</dbReference>
<evidence type="ECO:0000313" key="2">
    <source>
        <dbReference type="EMBL" id="SMO66151.1"/>
    </source>
</evidence>
<dbReference type="Gene3D" id="3.30.1370.70">
    <property type="entry name" value="Scaffold protein Nfu/NifU, N-terminal domain"/>
    <property type="match status" value="1"/>
</dbReference>
<sequence length="380" mass="43308">MKLHSIEPTPSPNTMKLNIDEKATQAKTYTPDHLEDAPEIIRQLLQIEGVKSVFRVADFISVERNPRADWKEILSGVREVFGLDENEHNHRQPVDSISTEAFGEVKVYLQTFRGIPIQLKLSRDDEEKRVALPERFSEAVMEAQKASPNMVMERRWEELGVRYGELDELGQEVTEEISASYDPKRLENLVQQALLQESDSPAPERRPKMKVTLDMLDHPDWKKRYALLEQMNPTLDDLDVLDKALNDPKPMIRRLATAYLGMIGDAKVLPSLYRALKDPSVTVRRTAGDCLSDIGDPDAIGPMIESLKDKSKLVRWRAAMFLYETGDESALPALREAQADPEFEVSMQVKMALERIERGEEASGSVWKQMTRRNEGDSDF</sequence>
<name>A0A521D4Y1_9BACL</name>
<dbReference type="AlphaFoldDB" id="A0A521D4Y1"/>
<dbReference type="Pfam" id="PF13646">
    <property type="entry name" value="HEAT_2"/>
    <property type="match status" value="1"/>
</dbReference>
<dbReference type="Pfam" id="PF13769">
    <property type="entry name" value="Virulence_fact"/>
    <property type="match status" value="1"/>
</dbReference>
<dbReference type="GO" id="GO:0016491">
    <property type="term" value="F:oxidoreductase activity"/>
    <property type="evidence" value="ECO:0007669"/>
    <property type="project" value="TreeGrafter"/>
</dbReference>
<dbReference type="PANTHER" id="PTHR12697">
    <property type="entry name" value="PBS LYASE HEAT-LIKE PROTEIN"/>
    <property type="match status" value="1"/>
</dbReference>